<dbReference type="InterPro" id="IPR003439">
    <property type="entry name" value="ABC_transporter-like_ATP-bd"/>
</dbReference>
<evidence type="ECO:0000256" key="1">
    <source>
        <dbReference type="ARBA" id="ARBA00004651"/>
    </source>
</evidence>
<keyword evidence="2 7" id="KW-0812">Transmembrane</keyword>
<evidence type="ECO:0000256" key="7">
    <source>
        <dbReference type="SAM" id="Phobius"/>
    </source>
</evidence>
<dbReference type="GO" id="GO:0016887">
    <property type="term" value="F:ATP hydrolysis activity"/>
    <property type="evidence" value="ECO:0007669"/>
    <property type="project" value="InterPro"/>
</dbReference>
<evidence type="ECO:0000259" key="9">
    <source>
        <dbReference type="PROSITE" id="PS50929"/>
    </source>
</evidence>
<dbReference type="SUPFAM" id="SSF90123">
    <property type="entry name" value="ABC transporter transmembrane region"/>
    <property type="match status" value="1"/>
</dbReference>
<dbReference type="AlphaFoldDB" id="A0A8J3ZI68"/>
<feature type="domain" description="ABC transporter" evidence="8">
    <location>
        <begin position="342"/>
        <end position="589"/>
    </location>
</feature>
<evidence type="ECO:0000313" key="11">
    <source>
        <dbReference type="Proteomes" id="UP000612585"/>
    </source>
</evidence>
<dbReference type="PANTHER" id="PTHR43394:SF1">
    <property type="entry name" value="ATP-BINDING CASSETTE SUB-FAMILY B MEMBER 10, MITOCHONDRIAL"/>
    <property type="match status" value="1"/>
</dbReference>
<comment type="subcellular location">
    <subcellularLocation>
        <location evidence="1">Cell membrane</location>
        <topology evidence="1">Multi-pass membrane protein</topology>
    </subcellularLocation>
</comment>
<dbReference type="Pfam" id="PF00005">
    <property type="entry name" value="ABC_tran"/>
    <property type="match status" value="1"/>
</dbReference>
<dbReference type="SMART" id="SM00382">
    <property type="entry name" value="AAA"/>
    <property type="match status" value="1"/>
</dbReference>
<dbReference type="GO" id="GO:0015421">
    <property type="term" value="F:ABC-type oligopeptide transporter activity"/>
    <property type="evidence" value="ECO:0007669"/>
    <property type="project" value="TreeGrafter"/>
</dbReference>
<feature type="transmembrane region" description="Helical" evidence="7">
    <location>
        <begin position="58"/>
        <end position="85"/>
    </location>
</feature>
<evidence type="ECO:0000259" key="8">
    <source>
        <dbReference type="PROSITE" id="PS50893"/>
    </source>
</evidence>
<name>A0A8J3ZI68_9ACTN</name>
<evidence type="ECO:0000256" key="3">
    <source>
        <dbReference type="ARBA" id="ARBA00022741"/>
    </source>
</evidence>
<gene>
    <name evidence="10" type="ORF">Vau01_117920</name>
</gene>
<keyword evidence="6 7" id="KW-0472">Membrane</keyword>
<comment type="caution">
    <text evidence="10">The sequence shown here is derived from an EMBL/GenBank/DDBJ whole genome shotgun (WGS) entry which is preliminary data.</text>
</comment>
<reference evidence="10" key="1">
    <citation type="submission" date="2021-01" db="EMBL/GenBank/DDBJ databases">
        <title>Whole genome shotgun sequence of Virgisporangium aurantiacum NBRC 16421.</title>
        <authorList>
            <person name="Komaki H."/>
            <person name="Tamura T."/>
        </authorList>
    </citation>
    <scope>NUCLEOTIDE SEQUENCE</scope>
    <source>
        <strain evidence="10">NBRC 16421</strain>
    </source>
</reference>
<feature type="domain" description="ABC transmembrane type-1" evidence="9">
    <location>
        <begin position="121"/>
        <end position="307"/>
    </location>
</feature>
<dbReference type="InterPro" id="IPR003593">
    <property type="entry name" value="AAA+_ATPase"/>
</dbReference>
<dbReference type="PROSITE" id="PS50893">
    <property type="entry name" value="ABC_TRANSPORTER_2"/>
    <property type="match status" value="1"/>
</dbReference>
<dbReference type="Gene3D" id="3.40.50.300">
    <property type="entry name" value="P-loop containing nucleotide triphosphate hydrolases"/>
    <property type="match status" value="1"/>
</dbReference>
<dbReference type="Gene3D" id="1.20.1560.10">
    <property type="entry name" value="ABC transporter type 1, transmembrane domain"/>
    <property type="match status" value="1"/>
</dbReference>
<dbReference type="GO" id="GO:0005524">
    <property type="term" value="F:ATP binding"/>
    <property type="evidence" value="ECO:0007669"/>
    <property type="project" value="UniProtKB-KW"/>
</dbReference>
<protein>
    <submittedName>
        <fullName evidence="10">ABC transporter permease</fullName>
    </submittedName>
</protein>
<evidence type="ECO:0000256" key="6">
    <source>
        <dbReference type="ARBA" id="ARBA00023136"/>
    </source>
</evidence>
<evidence type="ECO:0000256" key="5">
    <source>
        <dbReference type="ARBA" id="ARBA00022989"/>
    </source>
</evidence>
<organism evidence="10 11">
    <name type="scientific">Virgisporangium aurantiacum</name>
    <dbReference type="NCBI Taxonomy" id="175570"/>
    <lineage>
        <taxon>Bacteria</taxon>
        <taxon>Bacillati</taxon>
        <taxon>Actinomycetota</taxon>
        <taxon>Actinomycetes</taxon>
        <taxon>Micromonosporales</taxon>
        <taxon>Micromonosporaceae</taxon>
        <taxon>Virgisporangium</taxon>
    </lineage>
</organism>
<dbReference type="PANTHER" id="PTHR43394">
    <property type="entry name" value="ATP-DEPENDENT PERMEASE MDL1, MITOCHONDRIAL"/>
    <property type="match status" value="1"/>
</dbReference>
<dbReference type="InterPro" id="IPR011527">
    <property type="entry name" value="ABC1_TM_dom"/>
</dbReference>
<dbReference type="InterPro" id="IPR017871">
    <property type="entry name" value="ABC_transporter-like_CS"/>
</dbReference>
<dbReference type="InterPro" id="IPR036640">
    <property type="entry name" value="ABC1_TM_sf"/>
</dbReference>
<evidence type="ECO:0000313" key="10">
    <source>
        <dbReference type="EMBL" id="GIJ64276.1"/>
    </source>
</evidence>
<proteinExistence type="predicted"/>
<dbReference type="PROSITE" id="PS00211">
    <property type="entry name" value="ABC_TRANSPORTER_1"/>
    <property type="match status" value="1"/>
</dbReference>
<dbReference type="InterPro" id="IPR039421">
    <property type="entry name" value="Type_1_exporter"/>
</dbReference>
<keyword evidence="4" id="KW-0067">ATP-binding</keyword>
<accession>A0A8J3ZI68</accession>
<feature type="transmembrane region" description="Helical" evidence="7">
    <location>
        <begin position="138"/>
        <end position="156"/>
    </location>
</feature>
<dbReference type="EMBL" id="BOPG01000113">
    <property type="protein sequence ID" value="GIJ64276.1"/>
    <property type="molecule type" value="Genomic_DNA"/>
</dbReference>
<dbReference type="Proteomes" id="UP000612585">
    <property type="component" value="Unassembled WGS sequence"/>
</dbReference>
<dbReference type="GO" id="GO:0005886">
    <property type="term" value="C:plasma membrane"/>
    <property type="evidence" value="ECO:0007669"/>
    <property type="project" value="UniProtKB-SubCell"/>
</dbReference>
<dbReference type="RefSeq" id="WP_204012482.1">
    <property type="nucleotide sequence ID" value="NZ_BOPG01000113.1"/>
</dbReference>
<evidence type="ECO:0000256" key="2">
    <source>
        <dbReference type="ARBA" id="ARBA00022692"/>
    </source>
</evidence>
<dbReference type="InterPro" id="IPR027417">
    <property type="entry name" value="P-loop_NTPase"/>
</dbReference>
<keyword evidence="3" id="KW-0547">Nucleotide-binding</keyword>
<sequence length="595" mass="63526">MTETVRGCWELLRMSWRQHPAKLVLAVLLKTAEAAALPLAAPALGALTDAAVARDAAAAARAAAVAAVLAMAALTLGHFAHVAYFELGEENLLAKDRELIELVTGAAGLAHQERPEYADRMQVLRQELRRTGSSSMEALLSAFGTAVAVAITAVLLARLDPWLLLLPLAAVPPLLLGRTAEARLARAREAAAQSGRRAQHLFDLAIDPEAGKELRVGDLSAEIRDRHAALWRSATGILWSAEVHAAALRVAGQVVFAVGFGAATLLVVRDAAAGRHSVGDAVLVIALAAQVNQQVAVAVSLLRELQRVARTLADFRWMRAVYARQEPPAPDAAVPDRIRHGIRLRDVSFGYPWTDRSTVDGVDLFLPAGATVALVGENGAGKTTLVKLLCRFYEPTRGRVELDGVDIARFPLADWRSRSAAAFQDFLRPEFVARTVVGLGDLPLVDSTDAVTAALHRAGTHDVVDQLGDGLDTTLGVSLPDGRQLSGGQWQKLALGRGMMRAAPLLLVLDEPTAALDAEAEFELFRGYAANAARVADRTGGITLLVSHRFSTVRMADLIVVLADGRVAEAGSHDDLIARGGRYAELYRLQAAGYR</sequence>
<dbReference type="SUPFAM" id="SSF52540">
    <property type="entry name" value="P-loop containing nucleoside triphosphate hydrolases"/>
    <property type="match status" value="1"/>
</dbReference>
<evidence type="ECO:0000256" key="4">
    <source>
        <dbReference type="ARBA" id="ARBA00022840"/>
    </source>
</evidence>
<dbReference type="PROSITE" id="PS50929">
    <property type="entry name" value="ABC_TM1F"/>
    <property type="match status" value="1"/>
</dbReference>
<keyword evidence="11" id="KW-1185">Reference proteome</keyword>
<keyword evidence="5 7" id="KW-1133">Transmembrane helix</keyword>